<keyword evidence="3" id="KW-0863">Zinc-finger</keyword>
<feature type="region of interest" description="Disordered" evidence="5">
    <location>
        <begin position="302"/>
        <end position="340"/>
    </location>
</feature>
<comment type="caution">
    <text evidence="8">The sequence shown here is derived from an EMBL/GenBank/DDBJ whole genome shotgun (WGS) entry which is preliminary data.</text>
</comment>
<dbReference type="InterPro" id="IPR023313">
    <property type="entry name" value="UBQ-conjugating_AS"/>
</dbReference>
<evidence type="ECO:0000256" key="3">
    <source>
        <dbReference type="PROSITE-ProRule" id="PRU00042"/>
    </source>
</evidence>
<dbReference type="SMART" id="SM00355">
    <property type="entry name" value="ZnF_C2H2"/>
    <property type="match status" value="3"/>
</dbReference>
<evidence type="ECO:0008006" key="10">
    <source>
        <dbReference type="Google" id="ProtNLM"/>
    </source>
</evidence>
<evidence type="ECO:0000256" key="2">
    <source>
        <dbReference type="ARBA" id="ARBA00022786"/>
    </source>
</evidence>
<dbReference type="PROSITE" id="PS00183">
    <property type="entry name" value="UBC_1"/>
    <property type="match status" value="1"/>
</dbReference>
<feature type="domain" description="UBC core" evidence="6">
    <location>
        <begin position="1"/>
        <end position="99"/>
    </location>
</feature>
<evidence type="ECO:0000256" key="1">
    <source>
        <dbReference type="ARBA" id="ARBA00022679"/>
    </source>
</evidence>
<dbReference type="PROSITE" id="PS50127">
    <property type="entry name" value="UBC_2"/>
    <property type="match status" value="1"/>
</dbReference>
<keyword evidence="9" id="KW-1185">Reference proteome</keyword>
<evidence type="ECO:0000313" key="8">
    <source>
        <dbReference type="EMBL" id="THU67419.1"/>
    </source>
</evidence>
<dbReference type="EMBL" id="PYDT01000003">
    <property type="protein sequence ID" value="THU67419.1"/>
    <property type="molecule type" value="Genomic_DNA"/>
</dbReference>
<dbReference type="InterPro" id="IPR016135">
    <property type="entry name" value="UBQ-conjugating_enzyme/RWD"/>
</dbReference>
<dbReference type="PANTHER" id="PTHR47591:SF1">
    <property type="entry name" value="ZINC FINGER PROTEIN ZAT2-RELATED"/>
    <property type="match status" value="1"/>
</dbReference>
<feature type="compositionally biased region" description="Basic residues" evidence="5">
    <location>
        <begin position="303"/>
        <end position="315"/>
    </location>
</feature>
<dbReference type="GO" id="GO:0008270">
    <property type="term" value="F:zinc ion binding"/>
    <property type="evidence" value="ECO:0007669"/>
    <property type="project" value="UniProtKB-KW"/>
</dbReference>
<dbReference type="InterPro" id="IPR013087">
    <property type="entry name" value="Znf_C2H2_type"/>
</dbReference>
<protein>
    <recommendedName>
        <fullName evidence="10">UBC core domain-containing protein</fullName>
    </recommendedName>
</protein>
<feature type="domain" description="C2H2-type" evidence="7">
    <location>
        <begin position="285"/>
        <end position="314"/>
    </location>
</feature>
<dbReference type="Gene3D" id="3.10.110.10">
    <property type="entry name" value="Ubiquitin Conjugating Enzyme"/>
    <property type="match status" value="1"/>
</dbReference>
<dbReference type="Gene3D" id="3.30.160.60">
    <property type="entry name" value="Classic Zinc Finger"/>
    <property type="match status" value="1"/>
</dbReference>
<dbReference type="InterPro" id="IPR036236">
    <property type="entry name" value="Znf_C2H2_sf"/>
</dbReference>
<dbReference type="GO" id="GO:0016740">
    <property type="term" value="F:transferase activity"/>
    <property type="evidence" value="ECO:0007669"/>
    <property type="project" value="UniProtKB-KW"/>
</dbReference>
<gene>
    <name evidence="8" type="ORF">C4D60_Mb05t24430</name>
</gene>
<keyword evidence="3" id="KW-0862">Zinc</keyword>
<feature type="domain" description="C2H2-type" evidence="7">
    <location>
        <begin position="229"/>
        <end position="256"/>
    </location>
</feature>
<dbReference type="SUPFAM" id="SSF57667">
    <property type="entry name" value="beta-beta-alpha zinc fingers"/>
    <property type="match status" value="1"/>
</dbReference>
<dbReference type="Pfam" id="PF00179">
    <property type="entry name" value="UQ_con"/>
    <property type="match status" value="1"/>
</dbReference>
<evidence type="ECO:0000259" key="7">
    <source>
        <dbReference type="PROSITE" id="PS50157"/>
    </source>
</evidence>
<evidence type="ECO:0000259" key="6">
    <source>
        <dbReference type="PROSITE" id="PS50127"/>
    </source>
</evidence>
<dbReference type="InterPro" id="IPR000608">
    <property type="entry name" value="UBC"/>
</dbReference>
<sequence length="409" mass="44610">MGNVIVRHVSFRTKVYHPNINSNGSICLDILKEQWSPALTISKRYRLGACPSPSIGRAPGLNQQRRIGIPARPECGKTFASDKALFGHLRCHPERDYRGANPPPGARKQPKPDAGPSAARDLPAKKWQTTARRGRQGTASGGDDAEDLLEAAAMIILRMAHAHRGRTAITAEEEGSQTKQLQLTQSCHNDDELPPRVQNINSGDDLTSNYMRTKKTKVESATSDHGRRYACGVCSKTFSSHQALGGHIASHNKSKTSSEEAAAIATTVENQGRSTAVAKPATAEHRCKICNDVFTSGQALGGHQRRHFHQLHRRSPAPSSSSHPSDDHVAPMQHHHPGREASRGLLFRTLNDNSRPGCWSGCRREATLLDQGDLALGMIVLLHRRPRRVVTDCGPSTGQMPARGFYTTA</sequence>
<evidence type="ECO:0000313" key="9">
    <source>
        <dbReference type="Proteomes" id="UP000317650"/>
    </source>
</evidence>
<dbReference type="Pfam" id="PF13912">
    <property type="entry name" value="zf-C2H2_6"/>
    <property type="match status" value="3"/>
</dbReference>
<evidence type="ECO:0000256" key="4">
    <source>
        <dbReference type="PROSITE-ProRule" id="PRU10133"/>
    </source>
</evidence>
<keyword evidence="3" id="KW-0479">Metal-binding</keyword>
<evidence type="ECO:0000256" key="5">
    <source>
        <dbReference type="SAM" id="MobiDB-lite"/>
    </source>
</evidence>
<reference evidence="8 9" key="1">
    <citation type="journal article" date="2019" name="Nat. Plants">
        <title>Genome sequencing of Musa balbisiana reveals subgenome evolution and function divergence in polyploid bananas.</title>
        <authorList>
            <person name="Yao X."/>
        </authorList>
    </citation>
    <scope>NUCLEOTIDE SEQUENCE [LARGE SCALE GENOMIC DNA]</scope>
    <source>
        <strain evidence="9">cv. DH-PKW</strain>
        <tissue evidence="8">Leaves</tissue>
    </source>
</reference>
<dbReference type="PANTHER" id="PTHR47591">
    <property type="entry name" value="ZINC FINGER PROTEIN ZAT2-RELATED"/>
    <property type="match status" value="1"/>
</dbReference>
<dbReference type="PROSITE" id="PS00028">
    <property type="entry name" value="ZINC_FINGER_C2H2_1"/>
    <property type="match status" value="2"/>
</dbReference>
<accession>A0A4S8JYK6</accession>
<organism evidence="8 9">
    <name type="scientific">Musa balbisiana</name>
    <name type="common">Banana</name>
    <dbReference type="NCBI Taxonomy" id="52838"/>
    <lineage>
        <taxon>Eukaryota</taxon>
        <taxon>Viridiplantae</taxon>
        <taxon>Streptophyta</taxon>
        <taxon>Embryophyta</taxon>
        <taxon>Tracheophyta</taxon>
        <taxon>Spermatophyta</taxon>
        <taxon>Magnoliopsida</taxon>
        <taxon>Liliopsida</taxon>
        <taxon>Zingiberales</taxon>
        <taxon>Musaceae</taxon>
        <taxon>Musa</taxon>
    </lineage>
</organism>
<name>A0A4S8JYK6_MUSBA</name>
<dbReference type="SUPFAM" id="SSF54495">
    <property type="entry name" value="UBC-like"/>
    <property type="match status" value="1"/>
</dbReference>
<keyword evidence="1" id="KW-0808">Transferase</keyword>
<dbReference type="PROSITE" id="PS50157">
    <property type="entry name" value="ZINC_FINGER_C2H2_2"/>
    <property type="match status" value="2"/>
</dbReference>
<keyword evidence="2" id="KW-0833">Ubl conjugation pathway</keyword>
<feature type="active site" description="Glycyl thioester intermediate" evidence="4">
    <location>
        <position position="27"/>
    </location>
</feature>
<dbReference type="Proteomes" id="UP000317650">
    <property type="component" value="Chromosome 5"/>
</dbReference>
<dbReference type="STRING" id="52838.A0A4S8JYK6"/>
<dbReference type="AlphaFoldDB" id="A0A4S8JYK6"/>
<feature type="region of interest" description="Disordered" evidence="5">
    <location>
        <begin position="93"/>
        <end position="145"/>
    </location>
</feature>
<proteinExistence type="predicted"/>